<protein>
    <submittedName>
        <fullName evidence="1">Soluble quino protein glucose dehydrogenase</fullName>
    </submittedName>
</protein>
<keyword evidence="2" id="KW-1185">Reference proteome</keyword>
<accession>A0ACD3A6T6</accession>
<reference evidence="1 2" key="1">
    <citation type="journal article" date="2019" name="Nat. Ecol. Evol.">
        <title>Megaphylogeny resolves global patterns of mushroom evolution.</title>
        <authorList>
            <person name="Varga T."/>
            <person name="Krizsan K."/>
            <person name="Foldi C."/>
            <person name="Dima B."/>
            <person name="Sanchez-Garcia M."/>
            <person name="Sanchez-Ramirez S."/>
            <person name="Szollosi G.J."/>
            <person name="Szarkandi J.G."/>
            <person name="Papp V."/>
            <person name="Albert L."/>
            <person name="Andreopoulos W."/>
            <person name="Angelini C."/>
            <person name="Antonin V."/>
            <person name="Barry K.W."/>
            <person name="Bougher N.L."/>
            <person name="Buchanan P."/>
            <person name="Buyck B."/>
            <person name="Bense V."/>
            <person name="Catcheside P."/>
            <person name="Chovatia M."/>
            <person name="Cooper J."/>
            <person name="Damon W."/>
            <person name="Desjardin D."/>
            <person name="Finy P."/>
            <person name="Geml J."/>
            <person name="Haridas S."/>
            <person name="Hughes K."/>
            <person name="Justo A."/>
            <person name="Karasinski D."/>
            <person name="Kautmanova I."/>
            <person name="Kiss B."/>
            <person name="Kocsube S."/>
            <person name="Kotiranta H."/>
            <person name="LaButti K.M."/>
            <person name="Lechner B.E."/>
            <person name="Liimatainen K."/>
            <person name="Lipzen A."/>
            <person name="Lukacs Z."/>
            <person name="Mihaltcheva S."/>
            <person name="Morgado L.N."/>
            <person name="Niskanen T."/>
            <person name="Noordeloos M.E."/>
            <person name="Ohm R.A."/>
            <person name="Ortiz-Santana B."/>
            <person name="Ovrebo C."/>
            <person name="Racz N."/>
            <person name="Riley R."/>
            <person name="Savchenko A."/>
            <person name="Shiryaev A."/>
            <person name="Soop K."/>
            <person name="Spirin V."/>
            <person name="Szebenyi C."/>
            <person name="Tomsovsky M."/>
            <person name="Tulloss R.E."/>
            <person name="Uehling J."/>
            <person name="Grigoriev I.V."/>
            <person name="Vagvolgyi C."/>
            <person name="Papp T."/>
            <person name="Martin F.M."/>
            <person name="Miettinen O."/>
            <person name="Hibbett D.S."/>
            <person name="Nagy L.G."/>
        </authorList>
    </citation>
    <scope>NUCLEOTIDE SEQUENCE [LARGE SCALE GENOMIC DNA]</scope>
    <source>
        <strain evidence="1 2">NL-1719</strain>
    </source>
</reference>
<organism evidence="1 2">
    <name type="scientific">Pluteus cervinus</name>
    <dbReference type="NCBI Taxonomy" id="181527"/>
    <lineage>
        <taxon>Eukaryota</taxon>
        <taxon>Fungi</taxon>
        <taxon>Dikarya</taxon>
        <taxon>Basidiomycota</taxon>
        <taxon>Agaricomycotina</taxon>
        <taxon>Agaricomycetes</taxon>
        <taxon>Agaricomycetidae</taxon>
        <taxon>Agaricales</taxon>
        <taxon>Pluteineae</taxon>
        <taxon>Pluteaceae</taxon>
        <taxon>Pluteus</taxon>
    </lineage>
</organism>
<evidence type="ECO:0000313" key="2">
    <source>
        <dbReference type="Proteomes" id="UP000308600"/>
    </source>
</evidence>
<gene>
    <name evidence="1" type="ORF">BDN72DRAFT_828428</name>
</gene>
<dbReference type="Proteomes" id="UP000308600">
    <property type="component" value="Unassembled WGS sequence"/>
</dbReference>
<dbReference type="EMBL" id="ML208678">
    <property type="protein sequence ID" value="TFK61256.1"/>
    <property type="molecule type" value="Genomic_DNA"/>
</dbReference>
<name>A0ACD3A6T6_9AGAR</name>
<evidence type="ECO:0000313" key="1">
    <source>
        <dbReference type="EMBL" id="TFK61256.1"/>
    </source>
</evidence>
<proteinExistence type="predicted"/>
<sequence length="444" mass="46943">MMLPLLLLGFAAHFHGVFSQCQPLSSLNFTDTPNITPGVTAQVVFNNLTHPRGIKFDDASNLLVVDSGVGVIALTLNNTAGCQGWQRSVVVQNSTFNHGIDIGNGTLYVSTSTSVVGFQYDSSTISVGSGTPTVIVTNIAGAGSSGRRFLLIPASGSDPAFLIVTAGTDSDTDFAAAQASSGLSQIRRFALNASLPGGGYDWMTDGEMIAFGLRNAVGLTMDSNNNLWITENSSDNVTWDGIDVSANNPADEFNVVSLNNITGGFYGYPDCDTVWDPTSFSSFTTGEQFSDTSSFADTFCQSPSNNIPPMLSFQAHASPLDIKFYTGVTGNNTSSALNSSWVGNSFVSFHGSAETPEVGFGVVMIPWNTAANTPTANADTQTGYSFLVQATNLTACPGQCIRPVGLQFDTEGRLFVSSDATGEVCRRSRISDFVGFIDDVDRFS</sequence>